<proteinExistence type="predicted"/>
<accession>A0A1A0DCT0</accession>
<comment type="caution">
    <text evidence="8">The sequence shown here is derived from an EMBL/GenBank/DDBJ whole genome shotgun (WGS) entry which is preliminary data.</text>
</comment>
<dbReference type="PANTHER" id="PTHR32322">
    <property type="entry name" value="INNER MEMBRANE TRANSPORTER"/>
    <property type="match status" value="1"/>
</dbReference>
<dbReference type="eggNOG" id="COG5006">
    <property type="taxonomic scope" value="Bacteria"/>
</dbReference>
<organism evidence="8 9">
    <name type="scientific">Acetobacter pasteurianus</name>
    <name type="common">Acetobacter turbidans</name>
    <dbReference type="NCBI Taxonomy" id="438"/>
    <lineage>
        <taxon>Bacteria</taxon>
        <taxon>Pseudomonadati</taxon>
        <taxon>Pseudomonadota</taxon>
        <taxon>Alphaproteobacteria</taxon>
        <taxon>Acetobacterales</taxon>
        <taxon>Acetobacteraceae</taxon>
        <taxon>Acetobacter</taxon>
    </lineage>
</organism>
<name>A0A1A0DCT0_ACEPA</name>
<feature type="transmembrane region" description="Helical" evidence="6">
    <location>
        <begin position="152"/>
        <end position="172"/>
    </location>
</feature>
<dbReference type="AlphaFoldDB" id="A0A1A0DCT0"/>
<feature type="transmembrane region" description="Helical" evidence="6">
    <location>
        <begin position="103"/>
        <end position="121"/>
    </location>
</feature>
<keyword evidence="3 6" id="KW-0812">Transmembrane</keyword>
<evidence type="ECO:0000259" key="7">
    <source>
        <dbReference type="Pfam" id="PF00892"/>
    </source>
</evidence>
<feature type="transmembrane region" description="Helical" evidence="6">
    <location>
        <begin position="270"/>
        <end position="288"/>
    </location>
</feature>
<feature type="domain" description="EamA" evidence="7">
    <location>
        <begin position="153"/>
        <end position="287"/>
    </location>
</feature>
<evidence type="ECO:0000256" key="4">
    <source>
        <dbReference type="ARBA" id="ARBA00022989"/>
    </source>
</evidence>
<evidence type="ECO:0000256" key="6">
    <source>
        <dbReference type="SAM" id="Phobius"/>
    </source>
</evidence>
<feature type="transmembrane region" description="Helical" evidence="6">
    <location>
        <begin position="128"/>
        <end position="146"/>
    </location>
</feature>
<dbReference type="Pfam" id="PF00892">
    <property type="entry name" value="EamA"/>
    <property type="match status" value="1"/>
</dbReference>
<reference evidence="8 9" key="1">
    <citation type="submission" date="2016-05" db="EMBL/GenBank/DDBJ databases">
        <title>Genome sequencing of Acetobacter pasteurianus strain SRCM100623.</title>
        <authorList>
            <person name="Song Y.R."/>
        </authorList>
    </citation>
    <scope>NUCLEOTIDE SEQUENCE [LARGE SCALE GENOMIC DNA]</scope>
    <source>
        <strain evidence="8 9">SRCM100623</strain>
    </source>
</reference>
<dbReference type="InterPro" id="IPR037185">
    <property type="entry name" value="EmrE-like"/>
</dbReference>
<dbReference type="OrthoDB" id="9815120at2"/>
<dbReference type="PATRIC" id="fig|438.15.peg.1365"/>
<feature type="transmembrane region" description="Helical" evidence="6">
    <location>
        <begin position="75"/>
        <end position="97"/>
    </location>
</feature>
<dbReference type="GO" id="GO:0005886">
    <property type="term" value="C:plasma membrane"/>
    <property type="evidence" value="ECO:0007669"/>
    <property type="project" value="UniProtKB-SubCell"/>
</dbReference>
<keyword evidence="2" id="KW-1003">Cell membrane</keyword>
<feature type="transmembrane region" description="Helical" evidence="6">
    <location>
        <begin position="244"/>
        <end position="264"/>
    </location>
</feature>
<dbReference type="SUPFAM" id="SSF103481">
    <property type="entry name" value="Multidrug resistance efflux transporter EmrE"/>
    <property type="match status" value="2"/>
</dbReference>
<evidence type="ECO:0000313" key="8">
    <source>
        <dbReference type="EMBL" id="OAZ72651.1"/>
    </source>
</evidence>
<keyword evidence="4 6" id="KW-1133">Transmembrane helix</keyword>
<dbReference type="InterPro" id="IPR050638">
    <property type="entry name" value="AA-Vitamin_Transporters"/>
</dbReference>
<evidence type="ECO:0000256" key="3">
    <source>
        <dbReference type="ARBA" id="ARBA00022692"/>
    </source>
</evidence>
<feature type="transmembrane region" description="Helical" evidence="6">
    <location>
        <begin position="184"/>
        <end position="207"/>
    </location>
</feature>
<dbReference type="EMBL" id="LYUD01000099">
    <property type="protein sequence ID" value="OAZ72651.1"/>
    <property type="molecule type" value="Genomic_DNA"/>
</dbReference>
<evidence type="ECO:0000256" key="1">
    <source>
        <dbReference type="ARBA" id="ARBA00004651"/>
    </source>
</evidence>
<gene>
    <name evidence="8" type="ORF">SRCM100623_01193</name>
</gene>
<dbReference type="PANTHER" id="PTHR32322:SF18">
    <property type="entry name" value="S-ADENOSYLMETHIONINE_S-ADENOSYLHOMOCYSTEINE TRANSPORTER"/>
    <property type="match status" value="1"/>
</dbReference>
<evidence type="ECO:0000256" key="5">
    <source>
        <dbReference type="ARBA" id="ARBA00023136"/>
    </source>
</evidence>
<feature type="transmembrane region" description="Helical" evidence="6">
    <location>
        <begin position="41"/>
        <end position="63"/>
    </location>
</feature>
<feature type="transmembrane region" description="Helical" evidence="6">
    <location>
        <begin position="213"/>
        <end position="232"/>
    </location>
</feature>
<keyword evidence="5 6" id="KW-0472">Membrane</keyword>
<sequence length="308" mass="31780">MTAAPSSASAALPLRTRLLALSQLLVSMVCIQFGSSVAKSIFPVFGTSGVVGLRVCLAAFMLVPLFRSWRFLSVPVLRLVIPYGLAMTGMNLCFYLALQHIPLGTTVTLEFIGPLVVAFVGSRKLSDIGWILLTVLGLALVLNPSASTGADLVGVGFALLAALCWALYILFGQRVAGKVPGAHACALGMACGACVVFLPCFVPALIIGFSAPAMLGLGVLVAFCSSALPYSLEMLAMQNLNARDIGILSSLEPVCATVAGAVILHETPSPLQLCGILCVVAASAGIILSPGSSKQKAAPARDVPELPN</sequence>
<evidence type="ECO:0000313" key="9">
    <source>
        <dbReference type="Proteomes" id="UP000093796"/>
    </source>
</evidence>
<dbReference type="Proteomes" id="UP000093796">
    <property type="component" value="Unassembled WGS sequence"/>
</dbReference>
<protein>
    <submittedName>
        <fullName evidence="8">Threonine/homoserine exporter RhtA</fullName>
    </submittedName>
</protein>
<comment type="subcellular location">
    <subcellularLocation>
        <location evidence="1">Cell membrane</location>
        <topology evidence="1">Multi-pass membrane protein</topology>
    </subcellularLocation>
</comment>
<evidence type="ECO:0000256" key="2">
    <source>
        <dbReference type="ARBA" id="ARBA00022475"/>
    </source>
</evidence>
<dbReference type="InterPro" id="IPR000620">
    <property type="entry name" value="EamA_dom"/>
</dbReference>
<dbReference type="RefSeq" id="WP_003628407.1">
    <property type="nucleotide sequence ID" value="NZ_LYUD01000099.1"/>
</dbReference>